<feature type="disulfide bond" evidence="11">
    <location>
        <begin position="153"/>
        <end position="158"/>
    </location>
</feature>
<organism evidence="15 16">
    <name type="scientific">Cryptococcus depauperatus CBS 7841</name>
    <dbReference type="NCBI Taxonomy" id="1295531"/>
    <lineage>
        <taxon>Eukaryota</taxon>
        <taxon>Fungi</taxon>
        <taxon>Dikarya</taxon>
        <taxon>Basidiomycota</taxon>
        <taxon>Agaricomycotina</taxon>
        <taxon>Tremellomycetes</taxon>
        <taxon>Tremellales</taxon>
        <taxon>Cryptococcaceae</taxon>
        <taxon>Cryptococcus</taxon>
    </lineage>
</organism>
<keyword evidence="5 13" id="KW-0732">Signal</keyword>
<dbReference type="KEGG" id="cdep:91085183"/>
<dbReference type="InterPro" id="IPR033819">
    <property type="entry name" value="Saccharopepsin"/>
</dbReference>
<feature type="domain" description="Peptidase A1" evidence="14">
    <location>
        <begin position="122"/>
        <end position="430"/>
    </location>
</feature>
<dbReference type="InterPro" id="IPR001969">
    <property type="entry name" value="Aspartic_peptidase_AS"/>
</dbReference>
<dbReference type="EMBL" id="CP143784">
    <property type="protein sequence ID" value="WVN85817.1"/>
    <property type="molecule type" value="Genomic_DNA"/>
</dbReference>
<keyword evidence="8 11" id="KW-1015">Disulfide bond</keyword>
<evidence type="ECO:0000313" key="15">
    <source>
        <dbReference type="EMBL" id="WVN85817.1"/>
    </source>
</evidence>
<evidence type="ECO:0000256" key="6">
    <source>
        <dbReference type="ARBA" id="ARBA00022750"/>
    </source>
</evidence>
<dbReference type="GeneID" id="91085183"/>
<dbReference type="PANTHER" id="PTHR47966:SF51">
    <property type="entry name" value="BETA-SITE APP-CLEAVING ENZYME, ISOFORM A-RELATED"/>
    <property type="match status" value="1"/>
</dbReference>
<dbReference type="PROSITE" id="PS00141">
    <property type="entry name" value="ASP_PROTEASE"/>
    <property type="match status" value="2"/>
</dbReference>
<dbReference type="CDD" id="cd05488">
    <property type="entry name" value="Proteinase_A_fungi"/>
    <property type="match status" value="1"/>
</dbReference>
<name>A0AAJ8LZQ0_9TREE</name>
<dbReference type="PANTHER" id="PTHR47966">
    <property type="entry name" value="BETA-SITE APP-CLEAVING ENZYME, ISOFORM A-RELATED"/>
    <property type="match status" value="1"/>
</dbReference>
<evidence type="ECO:0000259" key="14">
    <source>
        <dbReference type="PROSITE" id="PS51767"/>
    </source>
</evidence>
<evidence type="ECO:0000256" key="13">
    <source>
        <dbReference type="SAM" id="SignalP"/>
    </source>
</evidence>
<keyword evidence="7 12" id="KW-0378">Hydrolase</keyword>
<evidence type="ECO:0000256" key="11">
    <source>
        <dbReference type="PIRSR" id="PIRSR601461-2"/>
    </source>
</evidence>
<evidence type="ECO:0000313" key="16">
    <source>
        <dbReference type="Proteomes" id="UP000094043"/>
    </source>
</evidence>
<dbReference type="InterPro" id="IPR033121">
    <property type="entry name" value="PEPTIDASE_A1"/>
</dbReference>
<keyword evidence="9" id="KW-0325">Glycoprotein</keyword>
<feature type="signal peptide" evidence="13">
    <location>
        <begin position="1"/>
        <end position="19"/>
    </location>
</feature>
<keyword evidence="4 12" id="KW-0645">Protease</keyword>
<protein>
    <recommendedName>
        <fullName evidence="14">Peptidase A1 domain-containing protein</fullName>
    </recommendedName>
</protein>
<dbReference type="InterPro" id="IPR001461">
    <property type="entry name" value="Aspartic_peptidase_A1"/>
</dbReference>
<dbReference type="PRINTS" id="PR00792">
    <property type="entry name" value="PEPSIN"/>
</dbReference>
<dbReference type="RefSeq" id="XP_066066517.1">
    <property type="nucleotide sequence ID" value="XM_066210420.1"/>
</dbReference>
<feature type="active site" evidence="10">
    <location>
        <position position="322"/>
    </location>
</feature>
<evidence type="ECO:0000256" key="4">
    <source>
        <dbReference type="ARBA" id="ARBA00022670"/>
    </source>
</evidence>
<dbReference type="Gene3D" id="2.40.70.10">
    <property type="entry name" value="Acid Proteases"/>
    <property type="match status" value="2"/>
</dbReference>
<evidence type="ECO:0000256" key="10">
    <source>
        <dbReference type="PIRSR" id="PIRSR601461-1"/>
    </source>
</evidence>
<reference evidence="15" key="1">
    <citation type="submission" date="2016-06" db="EMBL/GenBank/DDBJ databases">
        <authorList>
            <person name="Cuomo C."/>
            <person name="Litvintseva A."/>
            <person name="Heitman J."/>
            <person name="Chen Y."/>
            <person name="Sun S."/>
            <person name="Springer D."/>
            <person name="Dromer F."/>
            <person name="Young S."/>
            <person name="Zeng Q."/>
            <person name="Chapman S."/>
            <person name="Gujja S."/>
            <person name="Saif S."/>
            <person name="Birren B."/>
        </authorList>
    </citation>
    <scope>NUCLEOTIDE SEQUENCE</scope>
    <source>
        <strain evidence="15">CBS 7841</strain>
    </source>
</reference>
<dbReference type="Proteomes" id="UP000094043">
    <property type="component" value="Chromosome 1"/>
</dbReference>
<comment type="similarity">
    <text evidence="2 12">Belongs to the peptidase A1 family.</text>
</comment>
<reference evidence="15" key="3">
    <citation type="submission" date="2024-01" db="EMBL/GenBank/DDBJ databases">
        <authorList>
            <person name="Coelho M.A."/>
            <person name="David-Palma M."/>
            <person name="Shea T."/>
            <person name="Sun S."/>
            <person name="Cuomo C.A."/>
            <person name="Heitman J."/>
        </authorList>
    </citation>
    <scope>NUCLEOTIDE SEQUENCE</scope>
    <source>
        <strain evidence="15">CBS 7841</strain>
    </source>
</reference>
<evidence type="ECO:0000256" key="9">
    <source>
        <dbReference type="ARBA" id="ARBA00023180"/>
    </source>
</evidence>
<dbReference type="PROSITE" id="PS51767">
    <property type="entry name" value="PEPTIDASE_A1"/>
    <property type="match status" value="1"/>
</dbReference>
<feature type="active site" evidence="10">
    <location>
        <position position="140"/>
    </location>
</feature>
<gene>
    <name evidence="15" type="ORF">L203_100969</name>
</gene>
<dbReference type="FunFam" id="2.40.70.10:FF:000002">
    <property type="entry name" value="Vacuolar aspartic proteinase"/>
    <property type="match status" value="1"/>
</dbReference>
<accession>A0AAJ8LZQ0</accession>
<dbReference type="GO" id="GO:0000324">
    <property type="term" value="C:fungal-type vacuole"/>
    <property type="evidence" value="ECO:0007669"/>
    <property type="project" value="InterPro"/>
</dbReference>
<reference evidence="15" key="2">
    <citation type="journal article" date="2022" name="Elife">
        <title>Obligate sexual reproduction of a homothallic fungus closely related to the Cryptococcus pathogenic species complex.</title>
        <authorList>
            <person name="Passer A.R."/>
            <person name="Clancey S.A."/>
            <person name="Shea T."/>
            <person name="David-Palma M."/>
            <person name="Averette A.F."/>
            <person name="Boekhout T."/>
            <person name="Porcel B.M."/>
            <person name="Nowrousian M."/>
            <person name="Cuomo C.A."/>
            <person name="Sun S."/>
            <person name="Heitman J."/>
            <person name="Coelho M.A."/>
        </authorList>
    </citation>
    <scope>NUCLEOTIDE SEQUENCE</scope>
    <source>
        <strain evidence="15">CBS 7841</strain>
    </source>
</reference>
<dbReference type="FunFam" id="2.40.70.10:FF:000036">
    <property type="entry name" value="Vacuolar aspartic protease"/>
    <property type="match status" value="1"/>
</dbReference>
<evidence type="ECO:0000256" key="7">
    <source>
        <dbReference type="ARBA" id="ARBA00022801"/>
    </source>
</evidence>
<sequence length="433" mass="47203">MKTAAILFATLSAAASVEAGMHRFKLEKVNTAEALMQEASSLRPFAELEAEWLAYKHLGHEVIKQLPFMGGAGQKFKNAKSMHMSKEEEEEYLIQMISESEHERMLKGGHGVPLSNFMNAQYFTTITIGTPPQSFKVVLDTGSSNLWVPGVSCTSIACFLHSKYDSSQSSTYKENGTDFAIHYGSGSLEGFVSQDTVAIGDLTIKKQDFAEATKEPGLAFAFGKFDGILGLGYDTISVNHIVPPFYNMLNQNLLDEPVFSFRLGSSEEDGGEAIFGGIDTSAYDGKLQYVPVRRKGYWEVELESLGFGGEELELENTGAAIDTGTSLIVTPTDVAEMLNKEIGAKKSWNGQYTVDCNSVPNLPELSFTFGGKAYKLKGEDYVLNAGGTCISSFTGMDIPAPMGPLYIIGDVFLRKYYTVYDLGRNAVGFANAK</sequence>
<evidence type="ECO:0000256" key="3">
    <source>
        <dbReference type="ARBA" id="ARBA00022554"/>
    </source>
</evidence>
<dbReference type="AlphaFoldDB" id="A0AAJ8LZQ0"/>
<dbReference type="Pfam" id="PF00026">
    <property type="entry name" value="Asp"/>
    <property type="match status" value="1"/>
</dbReference>
<evidence type="ECO:0000256" key="12">
    <source>
        <dbReference type="RuleBase" id="RU000454"/>
    </source>
</evidence>
<evidence type="ECO:0000256" key="1">
    <source>
        <dbReference type="ARBA" id="ARBA00004116"/>
    </source>
</evidence>
<evidence type="ECO:0000256" key="5">
    <source>
        <dbReference type="ARBA" id="ARBA00022729"/>
    </source>
</evidence>
<dbReference type="SUPFAM" id="SSF50630">
    <property type="entry name" value="Acid proteases"/>
    <property type="match status" value="1"/>
</dbReference>
<keyword evidence="6 12" id="KW-0064">Aspartyl protease</keyword>
<proteinExistence type="inferred from homology"/>
<keyword evidence="16" id="KW-1185">Reference proteome</keyword>
<dbReference type="InterPro" id="IPR021109">
    <property type="entry name" value="Peptidase_aspartic_dom_sf"/>
</dbReference>
<feature type="chain" id="PRO_5042510042" description="Peptidase A1 domain-containing protein" evidence="13">
    <location>
        <begin position="20"/>
        <end position="433"/>
    </location>
</feature>
<dbReference type="GO" id="GO:0004190">
    <property type="term" value="F:aspartic-type endopeptidase activity"/>
    <property type="evidence" value="ECO:0007669"/>
    <property type="project" value="UniProtKB-KW"/>
</dbReference>
<comment type="subcellular location">
    <subcellularLocation>
        <location evidence="1">Vacuole</location>
    </subcellularLocation>
</comment>
<evidence type="ECO:0000256" key="8">
    <source>
        <dbReference type="ARBA" id="ARBA00023157"/>
    </source>
</evidence>
<keyword evidence="3" id="KW-0926">Vacuole</keyword>
<evidence type="ECO:0000256" key="2">
    <source>
        <dbReference type="ARBA" id="ARBA00007447"/>
    </source>
</evidence>
<dbReference type="GO" id="GO:0006508">
    <property type="term" value="P:proteolysis"/>
    <property type="evidence" value="ECO:0007669"/>
    <property type="project" value="UniProtKB-KW"/>
</dbReference>